<evidence type="ECO:0008006" key="3">
    <source>
        <dbReference type="Google" id="ProtNLM"/>
    </source>
</evidence>
<name>A0ABQ7K8Q7_9FUNG</name>
<dbReference type="Gene3D" id="3.80.10.10">
    <property type="entry name" value="Ribonuclease Inhibitor"/>
    <property type="match status" value="1"/>
</dbReference>
<organism evidence="1 2">
    <name type="scientific">Linnemannia gamsii</name>
    <dbReference type="NCBI Taxonomy" id="64522"/>
    <lineage>
        <taxon>Eukaryota</taxon>
        <taxon>Fungi</taxon>
        <taxon>Fungi incertae sedis</taxon>
        <taxon>Mucoromycota</taxon>
        <taxon>Mortierellomycotina</taxon>
        <taxon>Mortierellomycetes</taxon>
        <taxon>Mortierellales</taxon>
        <taxon>Mortierellaceae</taxon>
        <taxon>Linnemannia</taxon>
    </lineage>
</organism>
<dbReference type="SUPFAM" id="SSF52047">
    <property type="entry name" value="RNI-like"/>
    <property type="match status" value="1"/>
</dbReference>
<accession>A0ABQ7K8Q7</accession>
<reference evidence="1 2" key="1">
    <citation type="journal article" date="2020" name="Fungal Divers.">
        <title>Resolving the Mortierellaceae phylogeny through synthesis of multi-gene phylogenetics and phylogenomics.</title>
        <authorList>
            <person name="Vandepol N."/>
            <person name="Liber J."/>
            <person name="Desiro A."/>
            <person name="Na H."/>
            <person name="Kennedy M."/>
            <person name="Barry K."/>
            <person name="Grigoriev I.V."/>
            <person name="Miller A.N."/>
            <person name="O'Donnell K."/>
            <person name="Stajich J.E."/>
            <person name="Bonito G."/>
        </authorList>
    </citation>
    <scope>NUCLEOTIDE SEQUENCE [LARGE SCALE GENOMIC DNA]</scope>
    <source>
        <strain evidence="1 2">AD045</strain>
    </source>
</reference>
<comment type="caution">
    <text evidence="1">The sequence shown here is derived from an EMBL/GenBank/DDBJ whole genome shotgun (WGS) entry which is preliminary data.</text>
</comment>
<sequence length="595" mass="67735">MSALQETSIASFNNLLIPEIADQVALHLTPPDLLKAILVSQEWNLYFTPHLWHTIDDLTYAWPRVLGIRDREAHGTQSLQPAVEWLHPAIMKHHHHIRRLHIRSTILANAAAAVLHRDNNSGDQNKSKWKIKDISFGDMKMSSVKLEEQVWEKTAAITQVTALLLANTSTLVSLTVGYSFLPNPALEPSHPLFKALQGLHNLTSLNCGEAFRFRLSEVPEYWPRLTSLRTYSSSYNKGPDGDRLVPGLQSLVMYLPNTLRNVVQVLNTCPDLESFEITHIYDGKDEANQLATIDLVPHSNLKTMTIGWFKNAENRTPWTLFAGLPFLTTLKITDLDHDASTAIATHCPHLEVLIDTKKPKIAYAGDIVSEPSTLEPILQSCPNLRVLDTLGHRIMISSSMMTPWASIKLETLRCQIRGLSRLNRDEEIRYNRALGSLKHGRKPNVKREQIMQQHQCCVDDHTRLYTQLARQAKLRVLEVGFDHRVGCVRSPTGYTEPVKDTPELSLASGLGLLSDLKELEVFGFEGFDHRIGKEELTWMAESWPRLRMLRGLEEDTLPRIQYDEHKALLRGHLRRLRPEIEHESLGNYDVYAFWQ</sequence>
<evidence type="ECO:0000313" key="1">
    <source>
        <dbReference type="EMBL" id="KAG0293302.1"/>
    </source>
</evidence>
<evidence type="ECO:0000313" key="2">
    <source>
        <dbReference type="Proteomes" id="UP001194696"/>
    </source>
</evidence>
<keyword evidence="2" id="KW-1185">Reference proteome</keyword>
<dbReference type="EMBL" id="JAAAIM010000161">
    <property type="protein sequence ID" value="KAG0293302.1"/>
    <property type="molecule type" value="Genomic_DNA"/>
</dbReference>
<proteinExistence type="predicted"/>
<dbReference type="Proteomes" id="UP001194696">
    <property type="component" value="Unassembled WGS sequence"/>
</dbReference>
<dbReference type="InterPro" id="IPR032675">
    <property type="entry name" value="LRR_dom_sf"/>
</dbReference>
<gene>
    <name evidence="1" type="ORF">BGZ96_003021</name>
</gene>
<protein>
    <recommendedName>
        <fullName evidence="3">F-box domain-containing protein</fullName>
    </recommendedName>
</protein>